<dbReference type="Proteomes" id="UP000240760">
    <property type="component" value="Unassembled WGS sequence"/>
</dbReference>
<sequence length="233" mass="25907">MMTALRSDNCRANISLWLDACTRTKVRALLAASGRLGFLFHGLNGSVCALLNPCHLAATIHRGTWRISPKNAKMRGEDGPCLGDYVNQKQGQACEVRSALKIQESNRLLPKIRCRYSLQGRFAKSSGQWSSRPDPRLLVEITDLELMTTTIDLLCLAIDDPCGVWSRLPFPSTPARHSGARFARICSLPIPSSRGRAFVSKIAGKHTNSFCRIPVPVRLHWLALSFYYPTDLN</sequence>
<organism evidence="1 2">
    <name type="scientific">Trichoderma longibrachiatum ATCC 18648</name>
    <dbReference type="NCBI Taxonomy" id="983965"/>
    <lineage>
        <taxon>Eukaryota</taxon>
        <taxon>Fungi</taxon>
        <taxon>Dikarya</taxon>
        <taxon>Ascomycota</taxon>
        <taxon>Pezizomycotina</taxon>
        <taxon>Sordariomycetes</taxon>
        <taxon>Hypocreomycetidae</taxon>
        <taxon>Hypocreales</taxon>
        <taxon>Hypocreaceae</taxon>
        <taxon>Trichoderma</taxon>
    </lineage>
</organism>
<evidence type="ECO:0000313" key="2">
    <source>
        <dbReference type="Proteomes" id="UP000240760"/>
    </source>
</evidence>
<proteinExistence type="predicted"/>
<reference evidence="1 2" key="1">
    <citation type="submission" date="2016-07" db="EMBL/GenBank/DDBJ databases">
        <title>Multiple horizontal gene transfer events from other fungi enriched the ability of initially mycotrophic Trichoderma (Ascomycota) to feed on dead plant biomass.</title>
        <authorList>
            <consortium name="DOE Joint Genome Institute"/>
            <person name="Aerts A."/>
            <person name="Atanasova L."/>
            <person name="Chenthamara K."/>
            <person name="Zhang J."/>
            <person name="Grujic M."/>
            <person name="Henrissat B."/>
            <person name="Kuo A."/>
            <person name="Salamov A."/>
            <person name="Lipzen A."/>
            <person name="Labutti K."/>
            <person name="Barry K."/>
            <person name="Miao Y."/>
            <person name="Rahimi M.J."/>
            <person name="Shen Q."/>
            <person name="Grigoriev I.V."/>
            <person name="Kubicek C.P."/>
            <person name="Druzhinina I.S."/>
        </authorList>
    </citation>
    <scope>NUCLEOTIDE SEQUENCE [LARGE SCALE GENOMIC DNA]</scope>
    <source>
        <strain evidence="1 2">ATCC 18648</strain>
    </source>
</reference>
<keyword evidence="2" id="KW-1185">Reference proteome</keyword>
<gene>
    <name evidence="1" type="ORF">M440DRAFT_239041</name>
</gene>
<evidence type="ECO:0000313" key="1">
    <source>
        <dbReference type="EMBL" id="PTB79479.1"/>
    </source>
</evidence>
<protein>
    <submittedName>
        <fullName evidence="1">Uncharacterized protein</fullName>
    </submittedName>
</protein>
<name>A0A2T4CD34_TRILO</name>
<dbReference type="EMBL" id="KZ679128">
    <property type="protein sequence ID" value="PTB79479.1"/>
    <property type="molecule type" value="Genomic_DNA"/>
</dbReference>
<dbReference type="AlphaFoldDB" id="A0A2T4CD34"/>
<accession>A0A2T4CD34</accession>